<accession>A0AAV9W293</accession>
<reference evidence="1 2" key="1">
    <citation type="submission" date="2023-08" db="EMBL/GenBank/DDBJ databases">
        <authorList>
            <person name="Palmer J.M."/>
        </authorList>
    </citation>
    <scope>NUCLEOTIDE SEQUENCE [LARGE SCALE GENOMIC DNA]</scope>
    <source>
        <strain evidence="1 2">TWF481</strain>
    </source>
</reference>
<comment type="caution">
    <text evidence="1">The sequence shown here is derived from an EMBL/GenBank/DDBJ whole genome shotgun (WGS) entry which is preliminary data.</text>
</comment>
<dbReference type="AlphaFoldDB" id="A0AAV9W293"/>
<name>A0AAV9W293_9PEZI</name>
<evidence type="ECO:0000313" key="1">
    <source>
        <dbReference type="EMBL" id="KAK6499918.1"/>
    </source>
</evidence>
<protein>
    <submittedName>
        <fullName evidence="1">Uncharacterized protein</fullName>
    </submittedName>
</protein>
<organism evidence="1 2">
    <name type="scientific">Arthrobotrys musiformis</name>
    <dbReference type="NCBI Taxonomy" id="47236"/>
    <lineage>
        <taxon>Eukaryota</taxon>
        <taxon>Fungi</taxon>
        <taxon>Dikarya</taxon>
        <taxon>Ascomycota</taxon>
        <taxon>Pezizomycotina</taxon>
        <taxon>Orbiliomycetes</taxon>
        <taxon>Orbiliales</taxon>
        <taxon>Orbiliaceae</taxon>
        <taxon>Arthrobotrys</taxon>
    </lineage>
</organism>
<dbReference type="Proteomes" id="UP001370758">
    <property type="component" value="Unassembled WGS sequence"/>
</dbReference>
<keyword evidence="2" id="KW-1185">Reference proteome</keyword>
<dbReference type="EMBL" id="JAVHJL010000007">
    <property type="protein sequence ID" value="KAK6499918.1"/>
    <property type="molecule type" value="Genomic_DNA"/>
</dbReference>
<evidence type="ECO:0000313" key="2">
    <source>
        <dbReference type="Proteomes" id="UP001370758"/>
    </source>
</evidence>
<proteinExistence type="predicted"/>
<gene>
    <name evidence="1" type="ORF">TWF481_010274</name>
</gene>
<sequence>MEYLKGGDPLKPNRRTAVRMTDKIEDAGLFAVMPPYPNASEATADRLLSLELWFEMDTDVTNPNIGTPSFRVKDYPDQDFFACKKESDPSRVLLYIGNPIAALIADREFRELEGTADPSQVYDDRALEESSFFTSFYDQAETEVEREFRIYGNMSCQAVTLTRGYLPWNATGMDIRADMESTYLYKYRKYEAWMRHRLTEGSAPPIGERGEILVQPSTMARLKNIGLDAWMRLFRDSPEKPKQQEPTPEFGM</sequence>